<dbReference type="SMART" id="SM00388">
    <property type="entry name" value="HisKA"/>
    <property type="match status" value="1"/>
</dbReference>
<evidence type="ECO:0000256" key="12">
    <source>
        <dbReference type="SAM" id="Phobius"/>
    </source>
</evidence>
<evidence type="ECO:0000313" key="16">
    <source>
        <dbReference type="Proteomes" id="UP000243799"/>
    </source>
</evidence>
<dbReference type="Pfam" id="PF18092">
    <property type="entry name" value="DraK_HK_N"/>
    <property type="match status" value="1"/>
</dbReference>
<dbReference type="Gene3D" id="3.30.565.10">
    <property type="entry name" value="Histidine kinase-like ATPase, C-terminal domain"/>
    <property type="match status" value="1"/>
</dbReference>
<dbReference type="InterPro" id="IPR050428">
    <property type="entry name" value="TCS_sensor_his_kinase"/>
</dbReference>
<dbReference type="EMBL" id="FOKG01000008">
    <property type="protein sequence ID" value="SFB34299.1"/>
    <property type="molecule type" value="Genomic_DNA"/>
</dbReference>
<dbReference type="InterPro" id="IPR004358">
    <property type="entry name" value="Sig_transdc_His_kin-like_C"/>
</dbReference>
<keyword evidence="11" id="KW-0175">Coiled coil</keyword>
<name>A0A1I1A8H6_9PSEU</name>
<evidence type="ECO:0000256" key="2">
    <source>
        <dbReference type="ARBA" id="ARBA00004236"/>
    </source>
</evidence>
<dbReference type="Pfam" id="PF00672">
    <property type="entry name" value="HAMP"/>
    <property type="match status" value="1"/>
</dbReference>
<dbReference type="PANTHER" id="PTHR45436:SF5">
    <property type="entry name" value="SENSOR HISTIDINE KINASE TRCS"/>
    <property type="match status" value="1"/>
</dbReference>
<keyword evidence="7 15" id="KW-0418">Kinase</keyword>
<keyword evidence="10 12" id="KW-0472">Membrane</keyword>
<evidence type="ECO:0000259" key="13">
    <source>
        <dbReference type="PROSITE" id="PS50109"/>
    </source>
</evidence>
<evidence type="ECO:0000256" key="11">
    <source>
        <dbReference type="SAM" id="Coils"/>
    </source>
</evidence>
<gene>
    <name evidence="15" type="ORF">SAMN05216266_108286</name>
</gene>
<dbReference type="Pfam" id="PF00512">
    <property type="entry name" value="HisKA"/>
    <property type="match status" value="1"/>
</dbReference>
<evidence type="ECO:0000256" key="4">
    <source>
        <dbReference type="ARBA" id="ARBA00022553"/>
    </source>
</evidence>
<dbReference type="SUPFAM" id="SSF55874">
    <property type="entry name" value="ATPase domain of HSP90 chaperone/DNA topoisomerase II/histidine kinase"/>
    <property type="match status" value="1"/>
</dbReference>
<dbReference type="InterPro" id="IPR005467">
    <property type="entry name" value="His_kinase_dom"/>
</dbReference>
<dbReference type="EC" id="2.7.13.3" evidence="3"/>
<proteinExistence type="predicted"/>
<keyword evidence="6 12" id="KW-0812">Transmembrane</keyword>
<dbReference type="AlphaFoldDB" id="A0A1I1A8H6"/>
<evidence type="ECO:0000256" key="7">
    <source>
        <dbReference type="ARBA" id="ARBA00022777"/>
    </source>
</evidence>
<feature type="domain" description="Histidine kinase" evidence="13">
    <location>
        <begin position="209"/>
        <end position="411"/>
    </location>
</feature>
<evidence type="ECO:0000256" key="10">
    <source>
        <dbReference type="ARBA" id="ARBA00023136"/>
    </source>
</evidence>
<sequence>MRRRILLAILLAVAVTGAALGIPLGITAWQLVDNLAKEDLAARAQQIAATLDDDIADGDALDLTAVGVAVPEDGVLVVRRPDQADLRYGTPVDGSTVSETVPIARAGTVELAIPAAPVRTRQTQVTLLVVLLVVLSVGIGTVVATVTARRLAQPLRHVAERAARLGGGDFRPDPRRYDVGELDMVAEALDASGSALAQLVQRERRLVGDVSHQLRSRLTALQLRLESLPVHGDDEVAEDARAAQEQADRLAEALDELLAAARAASEVGAEPVDLHSQLPAMAEEWRQMLRADGRTLRLRIAEGLRVRATPARLREIIGVLLDNALRHGGGTVTLAARRGDSDGTVMVEVTDNGAGVPDELAPHIFDRGFSGGGSTGVGLALARALAEADGGRLELSVKRPATFALFLRVSRPQDVAGVSWPADSSPR</sequence>
<evidence type="ECO:0000256" key="1">
    <source>
        <dbReference type="ARBA" id="ARBA00000085"/>
    </source>
</evidence>
<dbReference type="Proteomes" id="UP000243799">
    <property type="component" value="Unassembled WGS sequence"/>
</dbReference>
<evidence type="ECO:0000256" key="6">
    <source>
        <dbReference type="ARBA" id="ARBA00022692"/>
    </source>
</evidence>
<keyword evidence="16" id="KW-1185">Reference proteome</keyword>
<dbReference type="PROSITE" id="PS50109">
    <property type="entry name" value="HIS_KIN"/>
    <property type="match status" value="1"/>
</dbReference>
<dbReference type="InterPro" id="IPR036890">
    <property type="entry name" value="HATPase_C_sf"/>
</dbReference>
<keyword evidence="4" id="KW-0597">Phosphoprotein</keyword>
<dbReference type="SMART" id="SM00387">
    <property type="entry name" value="HATPase_c"/>
    <property type="match status" value="1"/>
</dbReference>
<dbReference type="InterPro" id="IPR036097">
    <property type="entry name" value="HisK_dim/P_sf"/>
</dbReference>
<dbReference type="OrthoDB" id="5499837at2"/>
<comment type="catalytic activity">
    <reaction evidence="1">
        <text>ATP + protein L-histidine = ADP + protein N-phospho-L-histidine.</text>
        <dbReference type="EC" id="2.7.13.3"/>
    </reaction>
</comment>
<dbReference type="Pfam" id="PF02518">
    <property type="entry name" value="HATPase_c"/>
    <property type="match status" value="1"/>
</dbReference>
<dbReference type="GO" id="GO:0000155">
    <property type="term" value="F:phosphorelay sensor kinase activity"/>
    <property type="evidence" value="ECO:0007669"/>
    <property type="project" value="InterPro"/>
</dbReference>
<dbReference type="PRINTS" id="PR00344">
    <property type="entry name" value="BCTRLSENSOR"/>
</dbReference>
<feature type="domain" description="HAMP" evidence="14">
    <location>
        <begin position="149"/>
        <end position="201"/>
    </location>
</feature>
<organism evidence="15 16">
    <name type="scientific">Amycolatopsis marina</name>
    <dbReference type="NCBI Taxonomy" id="490629"/>
    <lineage>
        <taxon>Bacteria</taxon>
        <taxon>Bacillati</taxon>
        <taxon>Actinomycetota</taxon>
        <taxon>Actinomycetes</taxon>
        <taxon>Pseudonocardiales</taxon>
        <taxon>Pseudonocardiaceae</taxon>
        <taxon>Amycolatopsis</taxon>
    </lineage>
</organism>
<dbReference type="GO" id="GO:0005886">
    <property type="term" value="C:plasma membrane"/>
    <property type="evidence" value="ECO:0007669"/>
    <property type="project" value="UniProtKB-SubCell"/>
</dbReference>
<dbReference type="CDD" id="cd00075">
    <property type="entry name" value="HATPase"/>
    <property type="match status" value="1"/>
</dbReference>
<keyword evidence="5" id="KW-0808">Transferase</keyword>
<evidence type="ECO:0000256" key="9">
    <source>
        <dbReference type="ARBA" id="ARBA00023012"/>
    </source>
</evidence>
<dbReference type="InterPro" id="IPR003661">
    <property type="entry name" value="HisK_dim/P_dom"/>
</dbReference>
<evidence type="ECO:0000259" key="14">
    <source>
        <dbReference type="PROSITE" id="PS50885"/>
    </source>
</evidence>
<evidence type="ECO:0000313" key="15">
    <source>
        <dbReference type="EMBL" id="SFB34299.1"/>
    </source>
</evidence>
<dbReference type="SUPFAM" id="SSF47384">
    <property type="entry name" value="Homodimeric domain of signal transducing histidine kinase"/>
    <property type="match status" value="1"/>
</dbReference>
<dbReference type="STRING" id="490629.SAMN05216266_108286"/>
<dbReference type="PANTHER" id="PTHR45436">
    <property type="entry name" value="SENSOR HISTIDINE KINASE YKOH"/>
    <property type="match status" value="1"/>
</dbReference>
<reference evidence="16" key="1">
    <citation type="submission" date="2016-10" db="EMBL/GenBank/DDBJ databases">
        <authorList>
            <person name="Varghese N."/>
            <person name="Submissions S."/>
        </authorList>
    </citation>
    <scope>NUCLEOTIDE SEQUENCE [LARGE SCALE GENOMIC DNA]</scope>
    <source>
        <strain evidence="16">CGMCC 4.3568</strain>
    </source>
</reference>
<dbReference type="SMART" id="SM00304">
    <property type="entry name" value="HAMP"/>
    <property type="match status" value="1"/>
</dbReference>
<keyword evidence="8 12" id="KW-1133">Transmembrane helix</keyword>
<accession>A0A1I1A8H6</accession>
<feature type="coiled-coil region" evidence="11">
    <location>
        <begin position="240"/>
        <end position="267"/>
    </location>
</feature>
<comment type="subcellular location">
    <subcellularLocation>
        <location evidence="2">Cell membrane</location>
    </subcellularLocation>
</comment>
<evidence type="ECO:0000256" key="8">
    <source>
        <dbReference type="ARBA" id="ARBA00022989"/>
    </source>
</evidence>
<protein>
    <recommendedName>
        <fullName evidence="3">histidine kinase</fullName>
        <ecNumber evidence="3">2.7.13.3</ecNumber>
    </recommendedName>
</protein>
<dbReference type="InterPro" id="IPR003660">
    <property type="entry name" value="HAMP_dom"/>
</dbReference>
<dbReference type="RefSeq" id="WP_091673980.1">
    <property type="nucleotide sequence ID" value="NZ_FOKG01000008.1"/>
</dbReference>
<dbReference type="InterPro" id="IPR003594">
    <property type="entry name" value="HATPase_dom"/>
</dbReference>
<dbReference type="CDD" id="cd00082">
    <property type="entry name" value="HisKA"/>
    <property type="match status" value="1"/>
</dbReference>
<keyword evidence="9" id="KW-0902">Two-component regulatory system</keyword>
<evidence type="ECO:0000256" key="3">
    <source>
        <dbReference type="ARBA" id="ARBA00012438"/>
    </source>
</evidence>
<dbReference type="InterPro" id="IPR040868">
    <property type="entry name" value="DraK_HK_N"/>
</dbReference>
<dbReference type="Gene3D" id="1.10.287.130">
    <property type="match status" value="1"/>
</dbReference>
<feature type="transmembrane region" description="Helical" evidence="12">
    <location>
        <begin position="125"/>
        <end position="146"/>
    </location>
</feature>
<dbReference type="PROSITE" id="PS50885">
    <property type="entry name" value="HAMP"/>
    <property type="match status" value="1"/>
</dbReference>
<evidence type="ECO:0000256" key="5">
    <source>
        <dbReference type="ARBA" id="ARBA00022679"/>
    </source>
</evidence>